<evidence type="ECO:0000313" key="1">
    <source>
        <dbReference type="EMBL" id="KKL91901.1"/>
    </source>
</evidence>
<proteinExistence type="predicted"/>
<accession>A0A0F9GMY5</accession>
<dbReference type="EMBL" id="LAZR01019612">
    <property type="protein sequence ID" value="KKL91901.1"/>
    <property type="molecule type" value="Genomic_DNA"/>
</dbReference>
<protein>
    <submittedName>
        <fullName evidence="1">Uncharacterized protein</fullName>
    </submittedName>
</protein>
<reference evidence="1" key="1">
    <citation type="journal article" date="2015" name="Nature">
        <title>Complex archaea that bridge the gap between prokaryotes and eukaryotes.</title>
        <authorList>
            <person name="Spang A."/>
            <person name="Saw J.H."/>
            <person name="Jorgensen S.L."/>
            <person name="Zaremba-Niedzwiedzka K."/>
            <person name="Martijn J."/>
            <person name="Lind A.E."/>
            <person name="van Eijk R."/>
            <person name="Schleper C."/>
            <person name="Guy L."/>
            <person name="Ettema T.J."/>
        </authorList>
    </citation>
    <scope>NUCLEOTIDE SEQUENCE</scope>
</reference>
<organism evidence="1">
    <name type="scientific">marine sediment metagenome</name>
    <dbReference type="NCBI Taxonomy" id="412755"/>
    <lineage>
        <taxon>unclassified sequences</taxon>
        <taxon>metagenomes</taxon>
        <taxon>ecological metagenomes</taxon>
    </lineage>
</organism>
<dbReference type="AlphaFoldDB" id="A0A0F9GMY5"/>
<name>A0A0F9GMY5_9ZZZZ</name>
<feature type="non-terminal residue" evidence="1">
    <location>
        <position position="170"/>
    </location>
</feature>
<comment type="caution">
    <text evidence="1">The sequence shown here is derived from an EMBL/GenBank/DDBJ whole genome shotgun (WGS) entry which is preliminary data.</text>
</comment>
<gene>
    <name evidence="1" type="ORF">LCGC14_1890080</name>
</gene>
<dbReference type="CDD" id="cd20745">
    <property type="entry name" value="FIX_RhsA_AHH_HNH-like"/>
    <property type="match status" value="1"/>
</dbReference>
<sequence>MLLHASYVRAVKSFFEDGGHKITHEVQGAEESARAALQRADADYRQGRKLGERAWDRAMAEVATTKHEAEMALAGEKSDREATQSHSIDVAAKRTTMLSAQRQAALKNLAEAVEQFADEWKEEATEEGIGFWDGVQGGLDVAGLTPGVGILPDAVNTVISLFRGRWIDAG</sequence>